<dbReference type="KEGG" id="tpla:ElP_05140"/>
<dbReference type="EMBL" id="CP036426">
    <property type="protein sequence ID" value="QDV32679.1"/>
    <property type="molecule type" value="Genomic_DNA"/>
</dbReference>
<dbReference type="AlphaFoldDB" id="A0A518GVT8"/>
<dbReference type="RefSeq" id="WP_145266941.1">
    <property type="nucleotide sequence ID" value="NZ_CP036426.1"/>
</dbReference>
<evidence type="ECO:0000313" key="1">
    <source>
        <dbReference type="EMBL" id="QDV32679.1"/>
    </source>
</evidence>
<evidence type="ECO:0000313" key="2">
    <source>
        <dbReference type="Proteomes" id="UP000317835"/>
    </source>
</evidence>
<organism evidence="1 2">
    <name type="scientific">Tautonia plasticadhaerens</name>
    <dbReference type="NCBI Taxonomy" id="2527974"/>
    <lineage>
        <taxon>Bacteria</taxon>
        <taxon>Pseudomonadati</taxon>
        <taxon>Planctomycetota</taxon>
        <taxon>Planctomycetia</taxon>
        <taxon>Isosphaerales</taxon>
        <taxon>Isosphaeraceae</taxon>
        <taxon>Tautonia</taxon>
    </lineage>
</organism>
<accession>A0A518GVT8</accession>
<sequence>MMILVLISALGLWGGLLYWSRARDHLERANTFAAYRARNHAGMLVADRDVSAASQHLSHFGDSYLREILGRHVDEAIERYRAYSLASEGCTVMEARYRRAALRPWISVQEPRIPPHSGGDEGFIPAPQ</sequence>
<name>A0A518GVT8_9BACT</name>
<dbReference type="Proteomes" id="UP000317835">
    <property type="component" value="Chromosome"/>
</dbReference>
<keyword evidence="2" id="KW-1185">Reference proteome</keyword>
<gene>
    <name evidence="1" type="ORF">ElP_05140</name>
</gene>
<reference evidence="1 2" key="1">
    <citation type="submission" date="2019-02" db="EMBL/GenBank/DDBJ databases">
        <title>Deep-cultivation of Planctomycetes and their phenomic and genomic characterization uncovers novel biology.</title>
        <authorList>
            <person name="Wiegand S."/>
            <person name="Jogler M."/>
            <person name="Boedeker C."/>
            <person name="Pinto D."/>
            <person name="Vollmers J."/>
            <person name="Rivas-Marin E."/>
            <person name="Kohn T."/>
            <person name="Peeters S.H."/>
            <person name="Heuer A."/>
            <person name="Rast P."/>
            <person name="Oberbeckmann S."/>
            <person name="Bunk B."/>
            <person name="Jeske O."/>
            <person name="Meyerdierks A."/>
            <person name="Storesund J.E."/>
            <person name="Kallscheuer N."/>
            <person name="Luecker S."/>
            <person name="Lage O.M."/>
            <person name="Pohl T."/>
            <person name="Merkel B.J."/>
            <person name="Hornburger P."/>
            <person name="Mueller R.-W."/>
            <person name="Bruemmer F."/>
            <person name="Labrenz M."/>
            <person name="Spormann A.M."/>
            <person name="Op den Camp H."/>
            <person name="Overmann J."/>
            <person name="Amann R."/>
            <person name="Jetten M.S.M."/>
            <person name="Mascher T."/>
            <person name="Medema M.H."/>
            <person name="Devos D.P."/>
            <person name="Kaster A.-K."/>
            <person name="Ovreas L."/>
            <person name="Rohde M."/>
            <person name="Galperin M.Y."/>
            <person name="Jogler C."/>
        </authorList>
    </citation>
    <scope>NUCLEOTIDE SEQUENCE [LARGE SCALE GENOMIC DNA]</scope>
    <source>
        <strain evidence="1 2">ElP</strain>
    </source>
</reference>
<protein>
    <submittedName>
        <fullName evidence="1">Uncharacterized protein</fullName>
    </submittedName>
</protein>
<proteinExistence type="predicted"/>